<feature type="region of interest" description="Disordered" evidence="1">
    <location>
        <begin position="59"/>
        <end position="85"/>
    </location>
</feature>
<keyword evidence="3" id="KW-1185">Reference proteome</keyword>
<protein>
    <submittedName>
        <fullName evidence="2">Uncharacterized protein</fullName>
    </submittedName>
</protein>
<feature type="compositionally biased region" description="Basic and acidic residues" evidence="1">
    <location>
        <begin position="59"/>
        <end position="71"/>
    </location>
</feature>
<proteinExistence type="predicted"/>
<evidence type="ECO:0000256" key="1">
    <source>
        <dbReference type="SAM" id="MobiDB-lite"/>
    </source>
</evidence>
<gene>
    <name evidence="2" type="ORF">PLEPLA_LOCUS7171</name>
</gene>
<dbReference type="AlphaFoldDB" id="A0A9N7Y5M7"/>
<accession>A0A9N7Y5M7</accession>
<reference evidence="2" key="1">
    <citation type="submission" date="2020-03" db="EMBL/GenBank/DDBJ databases">
        <authorList>
            <person name="Weist P."/>
        </authorList>
    </citation>
    <scope>NUCLEOTIDE SEQUENCE</scope>
</reference>
<comment type="caution">
    <text evidence="2">The sequence shown here is derived from an EMBL/GenBank/DDBJ whole genome shotgun (WGS) entry which is preliminary data.</text>
</comment>
<sequence length="127" mass="14198">MSRRADNKGKILWRRGKKAGMGYLSILAGPNPFKFGNSLFTAKKGGTLRTSKQDIEEHLDGLPSDPSRHDPIAIPSDIPPIEQPNTKWMWALRNGKKSRAQCGGQEHHQPQALTVSRTGYTKMLLMF</sequence>
<evidence type="ECO:0000313" key="3">
    <source>
        <dbReference type="Proteomes" id="UP001153269"/>
    </source>
</evidence>
<dbReference type="EMBL" id="CADEAL010000381">
    <property type="protein sequence ID" value="CAB1419340.1"/>
    <property type="molecule type" value="Genomic_DNA"/>
</dbReference>
<organism evidence="2 3">
    <name type="scientific">Pleuronectes platessa</name>
    <name type="common">European plaice</name>
    <dbReference type="NCBI Taxonomy" id="8262"/>
    <lineage>
        <taxon>Eukaryota</taxon>
        <taxon>Metazoa</taxon>
        <taxon>Chordata</taxon>
        <taxon>Craniata</taxon>
        <taxon>Vertebrata</taxon>
        <taxon>Euteleostomi</taxon>
        <taxon>Actinopterygii</taxon>
        <taxon>Neopterygii</taxon>
        <taxon>Teleostei</taxon>
        <taxon>Neoteleostei</taxon>
        <taxon>Acanthomorphata</taxon>
        <taxon>Carangaria</taxon>
        <taxon>Pleuronectiformes</taxon>
        <taxon>Pleuronectoidei</taxon>
        <taxon>Pleuronectidae</taxon>
        <taxon>Pleuronectes</taxon>
    </lineage>
</organism>
<evidence type="ECO:0000313" key="2">
    <source>
        <dbReference type="EMBL" id="CAB1419340.1"/>
    </source>
</evidence>
<dbReference type="Proteomes" id="UP001153269">
    <property type="component" value="Unassembled WGS sequence"/>
</dbReference>
<name>A0A9N7Y5M7_PLEPL</name>